<proteinExistence type="predicted"/>
<reference evidence="1" key="1">
    <citation type="submission" date="2011-11" db="EMBL/GenBank/DDBJ databases">
        <title>The Genome Sequence of Fusarium oxysporum Cotton.</title>
        <authorList>
            <consortium name="The Broad Institute Genome Sequencing Platform"/>
            <person name="Ma L.-J."/>
            <person name="Gale L.R."/>
            <person name="Schwartz D.C."/>
            <person name="Zhou S."/>
            <person name="Corby-Kistler H."/>
            <person name="Young S.K."/>
            <person name="Zeng Q."/>
            <person name="Gargeya S."/>
            <person name="Fitzgerald M."/>
            <person name="Haas B."/>
            <person name="Abouelleil A."/>
            <person name="Alvarado L."/>
            <person name="Arachchi H.M."/>
            <person name="Berlin A."/>
            <person name="Brown A."/>
            <person name="Chapman S.B."/>
            <person name="Chen Z."/>
            <person name="Dunbar C."/>
            <person name="Freedman E."/>
            <person name="Gearin G."/>
            <person name="Goldberg J."/>
            <person name="Griggs A."/>
            <person name="Gujja S."/>
            <person name="Heiman D."/>
            <person name="Howarth C."/>
            <person name="Larson L."/>
            <person name="Lui A."/>
            <person name="MacDonald P.J.P."/>
            <person name="Montmayeur A."/>
            <person name="Murphy C."/>
            <person name="Neiman D."/>
            <person name="Pearson M."/>
            <person name="Priest M."/>
            <person name="Roberts A."/>
            <person name="Saif S."/>
            <person name="Shea T."/>
            <person name="Shenoy N."/>
            <person name="Sisk P."/>
            <person name="Stolte C."/>
            <person name="Sykes S."/>
            <person name="Wortman J."/>
            <person name="Nusbaum C."/>
            <person name="Birren B."/>
        </authorList>
    </citation>
    <scope>NUCLEOTIDE SEQUENCE [LARGE SCALE GENOMIC DNA]</scope>
    <source>
        <strain evidence="1">25433</strain>
    </source>
</reference>
<dbReference type="HOGENOM" id="CLU_2558369_0_0_1"/>
<name>X0M6B9_FUSOX</name>
<accession>X0M6B9</accession>
<sequence length="82" mass="8691">MNEANEVGACWVDGLAGAEKVEAVWRPAHEVTESTAEAVGQVVQSASLLRCASDPFIGKMGHAMSRWLRKAMDNASVSLACS</sequence>
<gene>
    <name evidence="1" type="ORF">FOTG_05173</name>
</gene>
<evidence type="ECO:0000313" key="1">
    <source>
        <dbReference type="EMBL" id="EXM28901.1"/>
    </source>
</evidence>
<organism evidence="1">
    <name type="scientific">Fusarium oxysporum f. sp. vasinfectum 25433</name>
    <dbReference type="NCBI Taxonomy" id="1089449"/>
    <lineage>
        <taxon>Eukaryota</taxon>
        <taxon>Fungi</taxon>
        <taxon>Dikarya</taxon>
        <taxon>Ascomycota</taxon>
        <taxon>Pezizomycotina</taxon>
        <taxon>Sordariomycetes</taxon>
        <taxon>Hypocreomycetidae</taxon>
        <taxon>Hypocreales</taxon>
        <taxon>Nectriaceae</taxon>
        <taxon>Fusarium</taxon>
        <taxon>Fusarium oxysporum species complex</taxon>
    </lineage>
</organism>
<reference evidence="1" key="2">
    <citation type="submission" date="2012-05" db="EMBL/GenBank/DDBJ databases">
        <title>The Genome Annotation of Fusarium oxysporum Cotton.</title>
        <authorList>
            <consortium name="The Broad Institute Genomics Platform"/>
            <person name="Ma L.-J."/>
            <person name="Corby-Kistler H."/>
            <person name="Broz K."/>
            <person name="Gale L.R."/>
            <person name="Jonkers W."/>
            <person name="O'Donnell K."/>
            <person name="Ploetz R."/>
            <person name="Steinberg C."/>
            <person name="Schwartz D.C."/>
            <person name="VanEtten H."/>
            <person name="Zhou S."/>
            <person name="Young S.K."/>
            <person name="Zeng Q."/>
            <person name="Gargeya S."/>
            <person name="Fitzgerald M."/>
            <person name="Abouelleil A."/>
            <person name="Alvarado L."/>
            <person name="Chapman S.B."/>
            <person name="Gainer-Dewar J."/>
            <person name="Goldberg J."/>
            <person name="Griggs A."/>
            <person name="Gujja S."/>
            <person name="Hansen M."/>
            <person name="Howarth C."/>
            <person name="Imamovic A."/>
            <person name="Ireland A."/>
            <person name="Larimer J."/>
            <person name="McCowan C."/>
            <person name="Murphy C."/>
            <person name="Pearson M."/>
            <person name="Poon T.W."/>
            <person name="Priest M."/>
            <person name="Roberts A."/>
            <person name="Saif S."/>
            <person name="Shea T."/>
            <person name="Sykes S."/>
            <person name="Wortman J."/>
            <person name="Nusbaum C."/>
            <person name="Birren B."/>
        </authorList>
    </citation>
    <scope>NUCLEOTIDE SEQUENCE</scope>
    <source>
        <strain evidence="1">25433</strain>
    </source>
</reference>
<dbReference type="EMBL" id="JH657926">
    <property type="protein sequence ID" value="EXM28901.1"/>
    <property type="molecule type" value="Genomic_DNA"/>
</dbReference>
<dbReference type="Proteomes" id="UP000030701">
    <property type="component" value="Unassembled WGS sequence"/>
</dbReference>
<protein>
    <submittedName>
        <fullName evidence="1">Uncharacterized protein</fullName>
    </submittedName>
</protein>
<dbReference type="AlphaFoldDB" id="X0M6B9"/>